<evidence type="ECO:0000256" key="3">
    <source>
        <dbReference type="PROSITE-ProRule" id="PRU00339"/>
    </source>
</evidence>
<dbReference type="PROSITE" id="PS50293">
    <property type="entry name" value="TPR_REGION"/>
    <property type="match status" value="1"/>
</dbReference>
<dbReference type="Pfam" id="PF13414">
    <property type="entry name" value="TPR_11"/>
    <property type="match status" value="1"/>
</dbReference>
<dbReference type="SMART" id="SM00028">
    <property type="entry name" value="TPR"/>
    <property type="match status" value="4"/>
</dbReference>
<protein>
    <recommendedName>
        <fullName evidence="6">Tetratricopeptide repeat protein</fullName>
    </recommendedName>
</protein>
<dbReference type="EMBL" id="JAUNZN010000004">
    <property type="protein sequence ID" value="KAK4822670.1"/>
    <property type="molecule type" value="Genomic_DNA"/>
</dbReference>
<feature type="repeat" description="TPR" evidence="3">
    <location>
        <begin position="115"/>
        <end position="148"/>
    </location>
</feature>
<dbReference type="Proteomes" id="UP001333110">
    <property type="component" value="Unassembled WGS sequence"/>
</dbReference>
<dbReference type="Pfam" id="PF13181">
    <property type="entry name" value="TPR_8"/>
    <property type="match status" value="2"/>
</dbReference>
<dbReference type="InterPro" id="IPR011990">
    <property type="entry name" value="TPR-like_helical_dom_sf"/>
</dbReference>
<name>A0AAN7NVE2_MYCAM</name>
<dbReference type="PANTHER" id="PTHR44858">
    <property type="entry name" value="TETRATRICOPEPTIDE REPEAT PROTEIN 6"/>
    <property type="match status" value="1"/>
</dbReference>
<dbReference type="PROSITE" id="PS50005">
    <property type="entry name" value="TPR"/>
    <property type="match status" value="2"/>
</dbReference>
<evidence type="ECO:0000313" key="5">
    <source>
        <dbReference type="Proteomes" id="UP001333110"/>
    </source>
</evidence>
<sequence length="318" mass="36192">MVPSDRTGGNGHKLKYRKLHLNIRKLFFFYCEDDQTLEQIVHRGCGVSVLEDIQNLTVHGPGQPAPADPALSRGPLENFREHGANLQLPFALIQNAMLHMMEELQSVFKWLTTTAPLLTNRGVINQLMGYLPCAMKDYQQAISVDPNYALAYFNAANIYFHNRQFSQAYCYYSKALQLDPRNESAVMNRAITNTLLNNIEEAKEDFEKAICLCPFSAAVYFNRANFYNGLKQYDLAEKDISTVIEEPMRNGAMLDLVLTNREELVGNVKLKGSLGCSDHEMVEFKILRAPRRVHSKLSTLDFRRADFGLFRDLLGRVT</sequence>
<evidence type="ECO:0000256" key="2">
    <source>
        <dbReference type="ARBA" id="ARBA00022803"/>
    </source>
</evidence>
<keyword evidence="5" id="KW-1185">Reference proteome</keyword>
<reference evidence="4 5" key="1">
    <citation type="journal article" date="2023" name="J. Hered.">
        <title>Chromosome-level genome of the wood stork (Mycteria americana) provides insight into avian chromosome evolution.</title>
        <authorList>
            <person name="Flamio R. Jr."/>
            <person name="Ramstad K.M."/>
        </authorList>
    </citation>
    <scope>NUCLEOTIDE SEQUENCE [LARGE SCALE GENOMIC DNA]</scope>
    <source>
        <strain evidence="4">JAX WOST 10</strain>
    </source>
</reference>
<dbReference type="InterPro" id="IPR050498">
    <property type="entry name" value="Ycf3"/>
</dbReference>
<evidence type="ECO:0000256" key="1">
    <source>
        <dbReference type="ARBA" id="ARBA00022737"/>
    </source>
</evidence>
<evidence type="ECO:0000313" key="4">
    <source>
        <dbReference type="EMBL" id="KAK4822670.1"/>
    </source>
</evidence>
<dbReference type="SUPFAM" id="SSF48452">
    <property type="entry name" value="TPR-like"/>
    <property type="match status" value="1"/>
</dbReference>
<dbReference type="AlphaFoldDB" id="A0AAN7NVE2"/>
<dbReference type="Gene3D" id="1.25.40.10">
    <property type="entry name" value="Tetratricopeptide repeat domain"/>
    <property type="match status" value="2"/>
</dbReference>
<keyword evidence="1" id="KW-0677">Repeat</keyword>
<organism evidence="4 5">
    <name type="scientific">Mycteria americana</name>
    <name type="common">Wood stork</name>
    <dbReference type="NCBI Taxonomy" id="33587"/>
    <lineage>
        <taxon>Eukaryota</taxon>
        <taxon>Metazoa</taxon>
        <taxon>Chordata</taxon>
        <taxon>Craniata</taxon>
        <taxon>Vertebrata</taxon>
        <taxon>Euteleostomi</taxon>
        <taxon>Archelosauria</taxon>
        <taxon>Archosauria</taxon>
        <taxon>Dinosauria</taxon>
        <taxon>Saurischia</taxon>
        <taxon>Theropoda</taxon>
        <taxon>Coelurosauria</taxon>
        <taxon>Aves</taxon>
        <taxon>Neognathae</taxon>
        <taxon>Neoaves</taxon>
        <taxon>Aequornithes</taxon>
        <taxon>Ciconiiformes</taxon>
        <taxon>Ciconiidae</taxon>
        <taxon>Mycteria</taxon>
    </lineage>
</organism>
<dbReference type="PANTHER" id="PTHR44858:SF1">
    <property type="entry name" value="UDP-N-ACETYLGLUCOSAMINE--PEPTIDE N-ACETYLGLUCOSAMINYLTRANSFERASE SPINDLY-RELATED"/>
    <property type="match status" value="1"/>
</dbReference>
<proteinExistence type="predicted"/>
<evidence type="ECO:0008006" key="6">
    <source>
        <dbReference type="Google" id="ProtNLM"/>
    </source>
</evidence>
<comment type="caution">
    <text evidence="4">The sequence shown here is derived from an EMBL/GenBank/DDBJ whole genome shotgun (WGS) entry which is preliminary data.</text>
</comment>
<gene>
    <name evidence="4" type="ORF">QYF61_019037</name>
</gene>
<dbReference type="InterPro" id="IPR019734">
    <property type="entry name" value="TPR_rpt"/>
</dbReference>
<accession>A0AAN7NVE2</accession>
<feature type="repeat" description="TPR" evidence="3">
    <location>
        <begin position="149"/>
        <end position="182"/>
    </location>
</feature>
<keyword evidence="2 3" id="KW-0802">TPR repeat</keyword>